<dbReference type="InterPro" id="IPR004821">
    <property type="entry name" value="Cyt_trans-like"/>
</dbReference>
<dbReference type="InterPro" id="IPR012674">
    <property type="entry name" value="Calycin"/>
</dbReference>
<dbReference type="FunFam" id="2.40.128.20:FF:000001">
    <property type="entry name" value="Fatty acid-binding protein, adipocyte"/>
    <property type="match status" value="1"/>
</dbReference>
<evidence type="ECO:0000256" key="1">
    <source>
        <dbReference type="ARBA" id="ARBA00008390"/>
    </source>
</evidence>
<dbReference type="PANTHER" id="PTHR12039">
    <property type="entry name" value="NICOTINAMIDE MONONUCLEOTIDE ADENYLYLTRANSFERASE"/>
    <property type="match status" value="1"/>
</dbReference>
<feature type="region of interest" description="Disordered" evidence="3">
    <location>
        <begin position="107"/>
        <end position="153"/>
    </location>
</feature>
<dbReference type="FunCoup" id="A0A8V0Z6W5">
    <property type="interactions" value="2056"/>
</dbReference>
<feature type="domain" description="Cytosolic fatty-acid binding proteins" evidence="4">
    <location>
        <begin position="206"/>
        <end position="223"/>
    </location>
</feature>
<dbReference type="SUPFAM" id="SSF50814">
    <property type="entry name" value="Lipocalins"/>
    <property type="match status" value="1"/>
</dbReference>
<proteinExistence type="evidence at protein level"/>
<dbReference type="GO" id="GO:0008289">
    <property type="term" value="F:lipid binding"/>
    <property type="evidence" value="ECO:0007669"/>
    <property type="project" value="InterPro"/>
</dbReference>
<dbReference type="PANTHER" id="PTHR12039:SF21">
    <property type="entry name" value="NICOTINAMIDE_NICOTINIC ACID MONONUCLEOTIDE ADENYLYLTRANSFERASE 1"/>
    <property type="match status" value="1"/>
</dbReference>
<dbReference type="GeneTree" id="ENSGT00940000162218"/>
<keyword evidence="6" id="KW-1185">Reference proteome</keyword>
<dbReference type="InterPro" id="IPR014729">
    <property type="entry name" value="Rossmann-like_a/b/a_fold"/>
</dbReference>
<dbReference type="SUPFAM" id="SSF52374">
    <property type="entry name" value="Nucleotidylyl transferase"/>
    <property type="match status" value="1"/>
</dbReference>
<evidence type="ECO:0000313" key="5">
    <source>
        <dbReference type="Ensembl" id="ENSGALP00010024227.1"/>
    </source>
</evidence>
<dbReference type="InterPro" id="IPR051182">
    <property type="entry name" value="Euk_NMN_adenylyltrnsfrase"/>
</dbReference>
<evidence type="ECO:0000256" key="3">
    <source>
        <dbReference type="SAM" id="MobiDB-lite"/>
    </source>
</evidence>
<dbReference type="Pfam" id="PF01467">
    <property type="entry name" value="CTP_transf_like"/>
    <property type="match status" value="1"/>
</dbReference>
<keyword evidence="7" id="KW-1267">Proteomics identification</keyword>
<dbReference type="GO" id="GO:0000309">
    <property type="term" value="F:nicotinamide-nucleotide adenylyltransferase activity"/>
    <property type="evidence" value="ECO:0000318"/>
    <property type="project" value="GO_Central"/>
</dbReference>
<gene>
    <name evidence="5" type="primary">NMNAT1</name>
</gene>
<dbReference type="Pfam" id="PF00061">
    <property type="entry name" value="Lipocalin"/>
    <property type="match status" value="1"/>
</dbReference>
<evidence type="ECO:0007829" key="7">
    <source>
        <dbReference type="PeptideAtlas" id="A0A8V0Z6W5"/>
    </source>
</evidence>
<keyword evidence="2" id="KW-0813">Transport</keyword>
<evidence type="ECO:0000313" key="6">
    <source>
        <dbReference type="Proteomes" id="UP000000539"/>
    </source>
</evidence>
<dbReference type="InterPro" id="IPR000566">
    <property type="entry name" value="Lipocln_cytosolic_FA-bd_dom"/>
</dbReference>
<dbReference type="GO" id="GO:0004515">
    <property type="term" value="F:nicotinate-nucleotide adenylyltransferase activity"/>
    <property type="evidence" value="ECO:0000318"/>
    <property type="project" value="GO_Central"/>
</dbReference>
<dbReference type="GlyGen" id="A0A8V0Z6W5">
    <property type="glycosylation" value="1 site"/>
</dbReference>
<dbReference type="PROSITE" id="PS00214">
    <property type="entry name" value="FABP"/>
    <property type="match status" value="1"/>
</dbReference>
<dbReference type="Gene3D" id="3.40.50.620">
    <property type="entry name" value="HUPs"/>
    <property type="match status" value="1"/>
</dbReference>
<dbReference type="GO" id="GO:0005634">
    <property type="term" value="C:nucleus"/>
    <property type="evidence" value="ECO:0000318"/>
    <property type="project" value="GO_Central"/>
</dbReference>
<accession>A0A8V0Z6W5</accession>
<dbReference type="Ensembl" id="ENSGALT00010041358.1">
    <property type="protein sequence ID" value="ENSGALP00010024227.1"/>
    <property type="gene ID" value="ENSGALG00010017142.1"/>
</dbReference>
<protein>
    <submittedName>
        <fullName evidence="5">Nicotinamide nucleotide adenylyltransferase 1</fullName>
    </submittedName>
</protein>
<dbReference type="AlphaFoldDB" id="A0A8V0Z6W5"/>
<name>A0A8V0Z6W5_CHICK</name>
<dbReference type="Gene3D" id="2.40.128.20">
    <property type="match status" value="1"/>
</dbReference>
<dbReference type="GO" id="GO:0009435">
    <property type="term" value="P:NAD+ biosynthetic process"/>
    <property type="evidence" value="ECO:0000318"/>
    <property type="project" value="GO_Central"/>
</dbReference>
<organism evidence="5 6">
    <name type="scientific">Gallus gallus</name>
    <name type="common">Chicken</name>
    <dbReference type="NCBI Taxonomy" id="9031"/>
    <lineage>
        <taxon>Eukaryota</taxon>
        <taxon>Metazoa</taxon>
        <taxon>Chordata</taxon>
        <taxon>Craniata</taxon>
        <taxon>Vertebrata</taxon>
        <taxon>Euteleostomi</taxon>
        <taxon>Archelosauria</taxon>
        <taxon>Archosauria</taxon>
        <taxon>Dinosauria</taxon>
        <taxon>Saurischia</taxon>
        <taxon>Theropoda</taxon>
        <taxon>Coelurosauria</taxon>
        <taxon>Aves</taxon>
        <taxon>Neognathae</taxon>
        <taxon>Galloanserae</taxon>
        <taxon>Galliformes</taxon>
        <taxon>Phasianidae</taxon>
        <taxon>Phasianinae</taxon>
        <taxon>Gallus</taxon>
    </lineage>
</organism>
<sequence>MAMEDPDRKTEVVLLACGSFNPITNMHLRLFELAKDYLHETGKYKVIKGIISPVGDAYKKKGLISADHRVTMAKLATNNSDWVEVDDWESSQSEWLETVKVLRHHHEKLSSPDPTVSLQNALPLTKPGRKRKQEPNRHDPIKKKNQSPDGKNVPQVKLLCGSDVLESFGIPNLWKLEDITEIIQNYGLGLTVTPSHSLAMPVDFSGTWNLVSNDNFEGYMTALGIDFATRKIAKMLKPQKVIKQDGDLFSIHTTSTFRDYMLQFKIGEEFEEDNKGLDNRKCKSLVTWDNDKLICVQAGEKKNRGWTHWLEGDDLHLELRCENQVCKQVFKKA</sequence>
<dbReference type="PRINTS" id="PR00178">
    <property type="entry name" value="FATTYACIDBP"/>
</dbReference>
<comment type="similarity">
    <text evidence="1 2">Belongs to the calycin superfamily. Fatty-acid binding protein (FABP) family.</text>
</comment>
<evidence type="ECO:0000259" key="4">
    <source>
        <dbReference type="PROSITE" id="PS00214"/>
    </source>
</evidence>
<dbReference type="Proteomes" id="UP000000539">
    <property type="component" value="Chromosome 21"/>
</dbReference>
<dbReference type="FunFam" id="3.40.50.620:FF:000181">
    <property type="entry name" value="Nicotinamide/nicotinic acid mononucleotide adenylyltransferase 3"/>
    <property type="match status" value="1"/>
</dbReference>
<dbReference type="OrthoDB" id="422187at2759"/>
<reference evidence="5" key="3">
    <citation type="submission" date="2025-09" db="UniProtKB">
        <authorList>
            <consortium name="Ensembl"/>
        </authorList>
    </citation>
    <scope>IDENTIFICATION</scope>
    <source>
        <strain evidence="5">broiler</strain>
    </source>
</reference>
<evidence type="ECO:0000256" key="2">
    <source>
        <dbReference type="RuleBase" id="RU003696"/>
    </source>
</evidence>
<reference evidence="5" key="1">
    <citation type="submission" date="2020-11" db="EMBL/GenBank/DDBJ databases">
        <title>Gallus gallus (Chicken) genome, bGalGal1, GRCg7b, maternal haplotype autosomes + Z &amp; W.</title>
        <authorList>
            <person name="Warren W."/>
            <person name="Formenti G."/>
            <person name="Fedrigo O."/>
            <person name="Haase B."/>
            <person name="Mountcastle J."/>
            <person name="Balacco J."/>
            <person name="Tracey A."/>
            <person name="Schneider V."/>
            <person name="Okimoto R."/>
            <person name="Cheng H."/>
            <person name="Hawken R."/>
            <person name="Howe K."/>
            <person name="Jarvis E.D."/>
        </authorList>
    </citation>
    <scope>NUCLEOTIDE SEQUENCE [LARGE SCALE GENOMIC DNA]</scope>
    <source>
        <strain evidence="5">Broiler</strain>
    </source>
</reference>
<dbReference type="InterPro" id="IPR000463">
    <property type="entry name" value="Fatty_acid-bd"/>
</dbReference>
<feature type="compositionally biased region" description="Polar residues" evidence="3">
    <location>
        <begin position="112"/>
        <end position="122"/>
    </location>
</feature>
<reference evidence="5" key="2">
    <citation type="submission" date="2025-08" db="UniProtKB">
        <authorList>
            <consortium name="Ensembl"/>
        </authorList>
    </citation>
    <scope>IDENTIFICATION</scope>
    <source>
        <strain evidence="5">broiler</strain>
    </source>
</reference>